<organism evidence="1 2">
    <name type="scientific">Paramuricea clavata</name>
    <name type="common">Red gorgonian</name>
    <name type="synonym">Violescent sea-whip</name>
    <dbReference type="NCBI Taxonomy" id="317549"/>
    <lineage>
        <taxon>Eukaryota</taxon>
        <taxon>Metazoa</taxon>
        <taxon>Cnidaria</taxon>
        <taxon>Anthozoa</taxon>
        <taxon>Octocorallia</taxon>
        <taxon>Malacalcyonacea</taxon>
        <taxon>Plexauridae</taxon>
        <taxon>Paramuricea</taxon>
    </lineage>
</organism>
<protein>
    <submittedName>
        <fullName evidence="1">Isoleucine--tRNA ligase, cytoplasmic</fullName>
    </submittedName>
</protein>
<keyword evidence="1" id="KW-0436">Ligase</keyword>
<dbReference type="PANTHER" id="PTHR42780">
    <property type="entry name" value="SOLEUCYL-TRNA SYNTHETASE"/>
    <property type="match status" value="1"/>
</dbReference>
<feature type="non-terminal residue" evidence="1">
    <location>
        <position position="146"/>
    </location>
</feature>
<feature type="non-terminal residue" evidence="1">
    <location>
        <position position="1"/>
    </location>
</feature>
<dbReference type="PANTHER" id="PTHR42780:SF1">
    <property type="entry name" value="ISOLEUCINE--TRNA LIGASE, CYTOPLASMIC"/>
    <property type="match status" value="1"/>
</dbReference>
<dbReference type="GO" id="GO:0004822">
    <property type="term" value="F:isoleucine-tRNA ligase activity"/>
    <property type="evidence" value="ECO:0007669"/>
    <property type="project" value="InterPro"/>
</dbReference>
<reference evidence="1" key="1">
    <citation type="submission" date="2020-04" db="EMBL/GenBank/DDBJ databases">
        <authorList>
            <person name="Alioto T."/>
            <person name="Alioto T."/>
            <person name="Gomez Garrido J."/>
        </authorList>
    </citation>
    <scope>NUCLEOTIDE SEQUENCE</scope>
    <source>
        <strain evidence="1">A484AB</strain>
    </source>
</reference>
<dbReference type="Pfam" id="PF19302">
    <property type="entry name" value="DUF5915"/>
    <property type="match status" value="1"/>
</dbReference>
<keyword evidence="2" id="KW-1185">Reference proteome</keyword>
<sequence length="146" mass="16421">LTDSQLKEYVKNGEIDIAGHKLSGTDLKLIYTFDQNSSISSQYEAHSDNDVLILLDVTPDQSMLDEGVAREVVNRIQRLRKKAGLQPTENITVTYEIDAAKDKRKAAYLQSVVQNYRDYITDATKQPISSSDSSLNLPLIINEEME</sequence>
<proteinExistence type="predicted"/>
<dbReference type="GO" id="GO:0006428">
    <property type="term" value="P:isoleucyl-tRNA aminoacylation"/>
    <property type="evidence" value="ECO:0007669"/>
    <property type="project" value="TreeGrafter"/>
</dbReference>
<name>A0A7D9J8V1_PARCT</name>
<dbReference type="InterPro" id="IPR023586">
    <property type="entry name" value="Ile-tRNA-ligase_type2"/>
</dbReference>
<accession>A0A7D9J8V1</accession>
<dbReference type="OrthoDB" id="1706657at2759"/>
<dbReference type="AlphaFoldDB" id="A0A7D9J8V1"/>
<evidence type="ECO:0000313" key="2">
    <source>
        <dbReference type="Proteomes" id="UP001152795"/>
    </source>
</evidence>
<gene>
    <name evidence="1" type="ORF">PACLA_8A089497</name>
</gene>
<dbReference type="EMBL" id="CACRXK020012992">
    <property type="protein sequence ID" value="CAB4024368.1"/>
    <property type="molecule type" value="Genomic_DNA"/>
</dbReference>
<dbReference type="Proteomes" id="UP001152795">
    <property type="component" value="Unassembled WGS sequence"/>
</dbReference>
<evidence type="ECO:0000313" key="1">
    <source>
        <dbReference type="EMBL" id="CAB4024368.1"/>
    </source>
</evidence>
<comment type="caution">
    <text evidence="1">The sequence shown here is derived from an EMBL/GenBank/DDBJ whole genome shotgun (WGS) entry which is preliminary data.</text>
</comment>